<feature type="transmembrane region" description="Helical" evidence="1">
    <location>
        <begin position="322"/>
        <end position="343"/>
    </location>
</feature>
<keyword evidence="1" id="KW-0812">Transmembrane</keyword>
<feature type="transmembrane region" description="Helical" evidence="1">
    <location>
        <begin position="219"/>
        <end position="239"/>
    </location>
</feature>
<evidence type="ECO:0008006" key="4">
    <source>
        <dbReference type="Google" id="ProtNLM"/>
    </source>
</evidence>
<sequence length="555" mass="62753">MRRNILPLIFITGVGLVGVKALFHPGLFSAFDIWHQVARLYHYQQAFADGQFPPYWIGTLAHGLGYPLFFFSYPLPWILGLPFLSLGFDIFTTIKILFGLSYVLSGVCMYFFVKDFLRSSWASLLVAVVYLWAPYRFLTIYVYGAMGGSFVFVFIPIFLWGVWKLRQFKSRKFGLVLTSTGIAGLILSHLMTLPSLLPLFLLFIVGVFLSVTTTERKGFLIWLLGSLMLGVGLSSFYLLPAIAYSRLTQVSSGVFSQLYKEGFPTLSQLIYSRWGYGLYGDSVKESTFSLQIGIAQWIAAVLAGISLLSIPPRRLISQVKTNRVLTFLIVFLVGFSISIFFMLDVSRPVWAFVVRFISLDYPTMFMTSAVFCSSVLGGLVFLLLKKPYNFLFLVFIILTALYTNRNHLRVNMYTHFSISDYVGAETTTNSFHEYLPKLADLRLFGGQQVSAVEPAEIVVEDLRQNTKALTFSVVLTEETQLTVKHFVFPGIVLYVDNIKRSFGADETGRIQFSALVGRHNIRVEFGDTGLVKFGKFATFASLLLLVYIWRSKRYA</sequence>
<evidence type="ECO:0000313" key="3">
    <source>
        <dbReference type="Proteomes" id="UP000178319"/>
    </source>
</evidence>
<dbReference type="STRING" id="1797516.A3D26_01335"/>
<feature type="transmembrane region" description="Helical" evidence="1">
    <location>
        <begin position="196"/>
        <end position="212"/>
    </location>
</feature>
<proteinExistence type="predicted"/>
<dbReference type="Proteomes" id="UP000178319">
    <property type="component" value="Unassembled WGS sequence"/>
</dbReference>
<evidence type="ECO:0000313" key="2">
    <source>
        <dbReference type="EMBL" id="OGY11501.1"/>
    </source>
</evidence>
<accession>A0A1G1V880</accession>
<feature type="transmembrane region" description="Helical" evidence="1">
    <location>
        <begin position="530"/>
        <end position="549"/>
    </location>
</feature>
<feature type="transmembrane region" description="Helical" evidence="1">
    <location>
        <begin position="77"/>
        <end position="104"/>
    </location>
</feature>
<organism evidence="2 3">
    <name type="scientific">Candidatus Blackburnbacteria bacterium RIFCSPHIGHO2_02_FULL_44_20</name>
    <dbReference type="NCBI Taxonomy" id="1797516"/>
    <lineage>
        <taxon>Bacteria</taxon>
        <taxon>Candidatus Blackburniibacteriota</taxon>
    </lineage>
</organism>
<feature type="transmembrane region" description="Helical" evidence="1">
    <location>
        <begin position="141"/>
        <end position="161"/>
    </location>
</feature>
<feature type="transmembrane region" description="Helical" evidence="1">
    <location>
        <begin position="388"/>
        <end position="404"/>
    </location>
</feature>
<feature type="transmembrane region" description="Helical" evidence="1">
    <location>
        <begin position="363"/>
        <end position="383"/>
    </location>
</feature>
<gene>
    <name evidence="2" type="ORF">A3D26_01335</name>
</gene>
<feature type="transmembrane region" description="Helical" evidence="1">
    <location>
        <begin position="288"/>
        <end position="310"/>
    </location>
</feature>
<reference evidence="2 3" key="1">
    <citation type="journal article" date="2016" name="Nat. Commun.">
        <title>Thousands of microbial genomes shed light on interconnected biogeochemical processes in an aquifer system.</title>
        <authorList>
            <person name="Anantharaman K."/>
            <person name="Brown C.T."/>
            <person name="Hug L.A."/>
            <person name="Sharon I."/>
            <person name="Castelle C.J."/>
            <person name="Probst A.J."/>
            <person name="Thomas B.C."/>
            <person name="Singh A."/>
            <person name="Wilkins M.J."/>
            <person name="Karaoz U."/>
            <person name="Brodie E.L."/>
            <person name="Williams K.H."/>
            <person name="Hubbard S.S."/>
            <person name="Banfield J.F."/>
        </authorList>
    </citation>
    <scope>NUCLEOTIDE SEQUENCE [LARGE SCALE GENOMIC DNA]</scope>
</reference>
<dbReference type="AlphaFoldDB" id="A0A1G1V880"/>
<comment type="caution">
    <text evidence="2">The sequence shown here is derived from an EMBL/GenBank/DDBJ whole genome shotgun (WGS) entry which is preliminary data.</text>
</comment>
<dbReference type="EMBL" id="MHBZ01000016">
    <property type="protein sequence ID" value="OGY11501.1"/>
    <property type="molecule type" value="Genomic_DNA"/>
</dbReference>
<keyword evidence="1" id="KW-0472">Membrane</keyword>
<keyword evidence="1" id="KW-1133">Transmembrane helix</keyword>
<feature type="transmembrane region" description="Helical" evidence="1">
    <location>
        <begin position="173"/>
        <end position="190"/>
    </location>
</feature>
<protein>
    <recommendedName>
        <fullName evidence="4">Membrane protein 6-pyruvoyl-tetrahydropterin synthase-related domain-containing protein</fullName>
    </recommendedName>
</protein>
<evidence type="ECO:0000256" key="1">
    <source>
        <dbReference type="SAM" id="Phobius"/>
    </source>
</evidence>
<name>A0A1G1V880_9BACT</name>